<comment type="caution">
    <text evidence="1">The sequence shown here is derived from an EMBL/GenBank/DDBJ whole genome shotgun (WGS) entry which is preliminary data.</text>
</comment>
<dbReference type="EMBL" id="JAEUBE010000295">
    <property type="protein sequence ID" value="KAH3665422.1"/>
    <property type="molecule type" value="Genomic_DNA"/>
</dbReference>
<gene>
    <name evidence="1" type="ORF">OGAPHI_003606</name>
</gene>
<name>A0A9P8P543_9ASCO</name>
<dbReference type="Proteomes" id="UP000769157">
    <property type="component" value="Unassembled WGS sequence"/>
</dbReference>
<evidence type="ECO:0000313" key="2">
    <source>
        <dbReference type="Proteomes" id="UP000769157"/>
    </source>
</evidence>
<sequence length="142" mass="15392">MDLSCNDCPLAVLTIGVALLDAAHSLKNFISSSATKLKMARKDFSAANLIGMIGSLTQRKTDGAMRSMYGRIEMSYLNRQTVLITTKDKRFESGELDGGAFMLTQSWVTSCSNAARESSSNSKSLSICNITLPQARTELSLI</sequence>
<dbReference type="GeneID" id="70235571"/>
<keyword evidence="2" id="KW-1185">Reference proteome</keyword>
<reference evidence="1" key="2">
    <citation type="submission" date="2021-01" db="EMBL/GenBank/DDBJ databases">
        <authorList>
            <person name="Schikora-Tamarit M.A."/>
        </authorList>
    </citation>
    <scope>NUCLEOTIDE SEQUENCE</scope>
    <source>
        <strain evidence="1">CBS6075</strain>
    </source>
</reference>
<proteinExistence type="predicted"/>
<protein>
    <submittedName>
        <fullName evidence="1">Uncharacterized protein</fullName>
    </submittedName>
</protein>
<accession>A0A9P8P543</accession>
<reference evidence="1" key="1">
    <citation type="journal article" date="2021" name="Open Biol.">
        <title>Shared evolutionary footprints suggest mitochondrial oxidative damage underlies multiple complex I losses in fungi.</title>
        <authorList>
            <person name="Schikora-Tamarit M.A."/>
            <person name="Marcet-Houben M."/>
            <person name="Nosek J."/>
            <person name="Gabaldon T."/>
        </authorList>
    </citation>
    <scope>NUCLEOTIDE SEQUENCE</scope>
    <source>
        <strain evidence="1">CBS6075</strain>
    </source>
</reference>
<evidence type="ECO:0000313" key="1">
    <source>
        <dbReference type="EMBL" id="KAH3665422.1"/>
    </source>
</evidence>
<organism evidence="1 2">
    <name type="scientific">Ogataea philodendri</name>
    <dbReference type="NCBI Taxonomy" id="1378263"/>
    <lineage>
        <taxon>Eukaryota</taxon>
        <taxon>Fungi</taxon>
        <taxon>Dikarya</taxon>
        <taxon>Ascomycota</taxon>
        <taxon>Saccharomycotina</taxon>
        <taxon>Pichiomycetes</taxon>
        <taxon>Pichiales</taxon>
        <taxon>Pichiaceae</taxon>
        <taxon>Ogataea</taxon>
    </lineage>
</organism>
<dbReference type="AlphaFoldDB" id="A0A9P8P543"/>
<dbReference type="RefSeq" id="XP_046060626.1">
    <property type="nucleotide sequence ID" value="XM_046204598.1"/>
</dbReference>